<sequence>MQTVKFKMDVSDKNIKREAMRAVWMLSGVTLVDIEEIGIIKVKGIFDKIEMRSKLQEIDSSVDIIIPVPEHEHSFLIPPKLKFPFKVFNRRIIRDAMEVIWEFPGVTSVEVNGDDVQLEVNDGEFDKIEMAAKLKDIDESASVIIKAGPDVQTPNNGTS</sequence>
<evidence type="ECO:0000313" key="1">
    <source>
        <dbReference type="Proteomes" id="UP000694864"/>
    </source>
</evidence>
<dbReference type="Gene3D" id="3.30.70.100">
    <property type="match status" value="2"/>
</dbReference>
<dbReference type="GeneID" id="104725783"/>
<reference evidence="1" key="1">
    <citation type="journal article" date="2014" name="Nat. Commun.">
        <title>The emerging biofuel crop Camelina sativa retains a highly undifferentiated hexaploid genome structure.</title>
        <authorList>
            <person name="Kagale S."/>
            <person name="Koh C."/>
            <person name="Nixon J."/>
            <person name="Bollina V."/>
            <person name="Clarke W.E."/>
            <person name="Tuteja R."/>
            <person name="Spillane C."/>
            <person name="Robinson S.J."/>
            <person name="Links M.G."/>
            <person name="Clarke C."/>
            <person name="Higgins E.E."/>
            <person name="Huebert T."/>
            <person name="Sharpe A.G."/>
            <person name="Parkin I.A."/>
        </authorList>
    </citation>
    <scope>NUCLEOTIDE SEQUENCE [LARGE SCALE GENOMIC DNA]</scope>
    <source>
        <strain evidence="1">cv. DH55</strain>
    </source>
</reference>
<dbReference type="RefSeq" id="XP_010442811.1">
    <property type="nucleotide sequence ID" value="XM_010444509.2"/>
</dbReference>
<accession>A0ABM0UL92</accession>
<gene>
    <name evidence="2" type="primary">LOC104725783</name>
</gene>
<organism evidence="1 2">
    <name type="scientific">Camelina sativa</name>
    <name type="common">False flax</name>
    <name type="synonym">Myagrum sativum</name>
    <dbReference type="NCBI Taxonomy" id="90675"/>
    <lineage>
        <taxon>Eukaryota</taxon>
        <taxon>Viridiplantae</taxon>
        <taxon>Streptophyta</taxon>
        <taxon>Embryophyta</taxon>
        <taxon>Tracheophyta</taxon>
        <taxon>Spermatophyta</taxon>
        <taxon>Magnoliopsida</taxon>
        <taxon>eudicotyledons</taxon>
        <taxon>Gunneridae</taxon>
        <taxon>Pentapetalae</taxon>
        <taxon>rosids</taxon>
        <taxon>malvids</taxon>
        <taxon>Brassicales</taxon>
        <taxon>Brassicaceae</taxon>
        <taxon>Camelineae</taxon>
        <taxon>Camelina</taxon>
    </lineage>
</organism>
<name>A0ABM0UL92_CAMSA</name>
<keyword evidence="1" id="KW-1185">Reference proteome</keyword>
<evidence type="ECO:0000313" key="2">
    <source>
        <dbReference type="RefSeq" id="XP_010442811.1"/>
    </source>
</evidence>
<protein>
    <submittedName>
        <fullName evidence="2">Uncharacterized protein LOC104725783</fullName>
    </submittedName>
</protein>
<reference evidence="2" key="2">
    <citation type="submission" date="2025-08" db="UniProtKB">
        <authorList>
            <consortium name="RefSeq"/>
        </authorList>
    </citation>
    <scope>IDENTIFICATION</scope>
    <source>
        <tissue evidence="2">Leaf</tissue>
    </source>
</reference>
<proteinExistence type="predicted"/>
<dbReference type="Proteomes" id="UP000694864">
    <property type="component" value="Chromosome 11"/>
</dbReference>